<keyword evidence="2" id="KW-1185">Reference proteome</keyword>
<evidence type="ECO:0000313" key="1">
    <source>
        <dbReference type="EMBL" id="KAL2730163.1"/>
    </source>
</evidence>
<organism evidence="1 2">
    <name type="scientific">Vespula maculifrons</name>
    <name type="common">Eastern yellow jacket</name>
    <name type="synonym">Wasp</name>
    <dbReference type="NCBI Taxonomy" id="7453"/>
    <lineage>
        <taxon>Eukaryota</taxon>
        <taxon>Metazoa</taxon>
        <taxon>Ecdysozoa</taxon>
        <taxon>Arthropoda</taxon>
        <taxon>Hexapoda</taxon>
        <taxon>Insecta</taxon>
        <taxon>Pterygota</taxon>
        <taxon>Neoptera</taxon>
        <taxon>Endopterygota</taxon>
        <taxon>Hymenoptera</taxon>
        <taxon>Apocrita</taxon>
        <taxon>Aculeata</taxon>
        <taxon>Vespoidea</taxon>
        <taxon>Vespidae</taxon>
        <taxon>Vespinae</taxon>
        <taxon>Vespula</taxon>
    </lineage>
</organism>
<gene>
    <name evidence="1" type="ORF">V1477_015974</name>
</gene>
<protein>
    <submittedName>
        <fullName evidence="1">Uncharacterized protein</fullName>
    </submittedName>
</protein>
<sequence>MREAIPMSCRRGLQLIKQKLSTAMPSYMRQAAGETIDRKQCAKARLARPGDRMDSLEYKIFGVGFSTLNELNRRANADPYKSLLEHERTVGADFFEHFFHVKGLSSEEMEDLVYGNTCFLNVGIYVKNARDSSSETFEK</sequence>
<reference evidence="1 2" key="1">
    <citation type="journal article" date="2024" name="Ann. Entomol. Soc. Am.">
        <title>Genomic analyses of the southern and eastern yellowjacket wasps (Hymenoptera: Vespidae) reveal evolutionary signatures of social life.</title>
        <authorList>
            <person name="Catto M.A."/>
            <person name="Caine P.B."/>
            <person name="Orr S.E."/>
            <person name="Hunt B.G."/>
            <person name="Goodisman M.A.D."/>
        </authorList>
    </citation>
    <scope>NUCLEOTIDE SEQUENCE [LARGE SCALE GENOMIC DNA]</scope>
    <source>
        <strain evidence="1">232</strain>
        <tissue evidence="1">Head and thorax</tissue>
    </source>
</reference>
<dbReference type="AlphaFoldDB" id="A0ABD2BBQ8"/>
<name>A0ABD2BBQ8_VESMC</name>
<evidence type="ECO:0000313" key="2">
    <source>
        <dbReference type="Proteomes" id="UP001607303"/>
    </source>
</evidence>
<comment type="caution">
    <text evidence="1">The sequence shown here is derived from an EMBL/GenBank/DDBJ whole genome shotgun (WGS) entry which is preliminary data.</text>
</comment>
<dbReference type="Proteomes" id="UP001607303">
    <property type="component" value="Unassembled WGS sequence"/>
</dbReference>
<proteinExistence type="predicted"/>
<dbReference type="EMBL" id="JAYRBN010000091">
    <property type="protein sequence ID" value="KAL2730163.1"/>
    <property type="molecule type" value="Genomic_DNA"/>
</dbReference>
<accession>A0ABD2BBQ8</accession>